<keyword evidence="6" id="KW-1185">Reference proteome</keyword>
<gene>
    <name evidence="5" type="ORF">Tco_1016787</name>
</gene>
<dbReference type="SMART" id="SM00343">
    <property type="entry name" value="ZnF_C2HC"/>
    <property type="match status" value="1"/>
</dbReference>
<dbReference type="Gene3D" id="4.10.60.10">
    <property type="entry name" value="Zinc finger, CCHC-type"/>
    <property type="match status" value="1"/>
</dbReference>
<dbReference type="InterPro" id="IPR013103">
    <property type="entry name" value="RVT_2"/>
</dbReference>
<dbReference type="PANTHER" id="PTHR11439">
    <property type="entry name" value="GAG-POL-RELATED RETROTRANSPOSON"/>
    <property type="match status" value="1"/>
</dbReference>
<evidence type="ECO:0000256" key="1">
    <source>
        <dbReference type="PROSITE-ProRule" id="PRU00047"/>
    </source>
</evidence>
<keyword evidence="1" id="KW-0863">Zinc-finger</keyword>
<keyword evidence="1" id="KW-0479">Metal-binding</keyword>
<protein>
    <submittedName>
        <fullName evidence="5">Ribonuclease H-like domain-containing protein</fullName>
    </submittedName>
</protein>
<reference evidence="5" key="1">
    <citation type="journal article" date="2022" name="Int. J. Mol. Sci.">
        <title>Draft Genome of Tanacetum Coccineum: Genomic Comparison of Closely Related Tanacetum-Family Plants.</title>
        <authorList>
            <person name="Yamashiro T."/>
            <person name="Shiraishi A."/>
            <person name="Nakayama K."/>
            <person name="Satake H."/>
        </authorList>
    </citation>
    <scope>NUCLEOTIDE SEQUENCE</scope>
</reference>
<organism evidence="5 6">
    <name type="scientific">Tanacetum coccineum</name>
    <dbReference type="NCBI Taxonomy" id="301880"/>
    <lineage>
        <taxon>Eukaryota</taxon>
        <taxon>Viridiplantae</taxon>
        <taxon>Streptophyta</taxon>
        <taxon>Embryophyta</taxon>
        <taxon>Tracheophyta</taxon>
        <taxon>Spermatophyta</taxon>
        <taxon>Magnoliopsida</taxon>
        <taxon>eudicotyledons</taxon>
        <taxon>Gunneridae</taxon>
        <taxon>Pentapetalae</taxon>
        <taxon>asterids</taxon>
        <taxon>campanulids</taxon>
        <taxon>Asterales</taxon>
        <taxon>Asteraceae</taxon>
        <taxon>Asteroideae</taxon>
        <taxon>Anthemideae</taxon>
        <taxon>Anthemidinae</taxon>
        <taxon>Tanacetum</taxon>
    </lineage>
</organism>
<keyword evidence="2" id="KW-0175">Coiled coil</keyword>
<dbReference type="PANTHER" id="PTHR11439:SF495">
    <property type="entry name" value="REVERSE TRANSCRIPTASE, RNA-DEPENDENT DNA POLYMERASE-RELATED"/>
    <property type="match status" value="1"/>
</dbReference>
<name>A0ABQ5FRL3_9ASTR</name>
<dbReference type="Pfam" id="PF07727">
    <property type="entry name" value="RVT_2"/>
    <property type="match status" value="1"/>
</dbReference>
<proteinExistence type="predicted"/>
<evidence type="ECO:0000256" key="2">
    <source>
        <dbReference type="SAM" id="Coils"/>
    </source>
</evidence>
<evidence type="ECO:0000259" key="4">
    <source>
        <dbReference type="PROSITE" id="PS50158"/>
    </source>
</evidence>
<feature type="domain" description="CCHC-type" evidence="4">
    <location>
        <begin position="53"/>
        <end position="67"/>
    </location>
</feature>
<reference evidence="5" key="2">
    <citation type="submission" date="2022-01" db="EMBL/GenBank/DDBJ databases">
        <authorList>
            <person name="Yamashiro T."/>
            <person name="Shiraishi A."/>
            <person name="Satake H."/>
            <person name="Nakayama K."/>
        </authorList>
    </citation>
    <scope>NUCLEOTIDE SEQUENCE</scope>
</reference>
<dbReference type="InterPro" id="IPR036875">
    <property type="entry name" value="Znf_CCHC_sf"/>
</dbReference>
<evidence type="ECO:0000313" key="5">
    <source>
        <dbReference type="EMBL" id="GJT65307.1"/>
    </source>
</evidence>
<dbReference type="EMBL" id="BQNB010017621">
    <property type="protein sequence ID" value="GJT65307.1"/>
    <property type="molecule type" value="Genomic_DNA"/>
</dbReference>
<keyword evidence="1" id="KW-0862">Zinc</keyword>
<dbReference type="Pfam" id="PF00098">
    <property type="entry name" value="zf-CCHC"/>
    <property type="match status" value="1"/>
</dbReference>
<comment type="caution">
    <text evidence="5">The sequence shown here is derived from an EMBL/GenBank/DDBJ whole genome shotgun (WGS) entry which is preliminary data.</text>
</comment>
<dbReference type="InterPro" id="IPR001878">
    <property type="entry name" value="Znf_CCHC"/>
</dbReference>
<dbReference type="SUPFAM" id="SSF57756">
    <property type="entry name" value="Retrovirus zinc finger-like domains"/>
    <property type="match status" value="1"/>
</dbReference>
<dbReference type="Proteomes" id="UP001151760">
    <property type="component" value="Unassembled WGS sequence"/>
</dbReference>
<evidence type="ECO:0000313" key="6">
    <source>
        <dbReference type="Proteomes" id="UP001151760"/>
    </source>
</evidence>
<feature type="compositionally biased region" description="Basic and acidic residues" evidence="3">
    <location>
        <begin position="491"/>
        <end position="518"/>
    </location>
</feature>
<sequence>MLSSKLSEWWLCIVDDTSRTNEAVNTAHDLFLTEGIDVNGKKLLAFDKTNVECYNCHKRGHFARECRAPRNQRNRNRDTPRRIVPVEIPANALVVQDGIGGYNWSFQAKEGPTYFALMAHLSSCSSSSSSLDSEVHTCSKDCLKSYETLQKQYDQHRDALKKSNLENIVKNYLSVPRIESAASKSSKDNLEQPKDVRPSVYPLKSGSLEIKMVGKSVLNNMRRVTGQREVRPIWNNAQRLQQVGTKCQLMLLAKLPEAAASISTARHVNTVALKPKVNAASPTKYSYIKVHSPVRKGLSMLDLEITEHVIDHISKDSGSYMPKRFNYVDPQGRLKSGMLPDICMGKVPTLQIIKTLMVDLLHLQEVLKEVKLLEKKNSVLFTETECLVLSPDFMRTDESQVLLKVPRQNNMYSFDLKNIVPSGGEATKLLVRSKLVSSISHPLQMLHMDLFGLTFVRSINHKIYCLVVTDDYSRDQTTKKQSSKDAVTSDAGKKTNEEPAHEGERNGQEKERGASNKENDHNLQDFRAELDNWFVQQKKGYANNTNRDSIVSLSVSIAGGALCDEDVGVEADLNNLEITMNVSPIPTTRIHKDHPKDQIIGDLNSATQTRRHGPRLLKNMLWFGLWWVFQKAAGSGTIGVYRNKKVERGIMLETKQDWLNKVYQKIKKELIYYEVFAPVARLKAIRLFFAYASFMGLIMYQMDVKSVFLYGTIEEEVYVCQPLGFEDPQFPDKVYKVEKLYMVYIKLLEHGRSDILLVQVYVDDIIFGSTKKSLCVEFEQMMHKRFQMSSMGELTFFLRLSMIGSLMYLTASKPTIMFVVYTCIKFQVTPKVSHLNAVKRIFRYLKGQPKMGLWYPRDSPFDLEAFFDSDYAGASLDRKSITGDETVYKECEDRTERAATTVSSLKAEQDSGSGPRFHSLGSDEGSVILNELTILCTKLSKNVDTLESDLKQTKLTYGAAYTKLIMKVKKLEHKVKSSKARRRVRLVVSECEDELEDPSKQGRKIAQIDEDEGITLVQMKDYTAEPDISTINVPVNTAAAKVSTASPKVKTIAKSLVYIRRSATKRKDKGKAIIKEVKPV</sequence>
<dbReference type="PROSITE" id="PS50158">
    <property type="entry name" value="ZF_CCHC"/>
    <property type="match status" value="1"/>
</dbReference>
<evidence type="ECO:0000256" key="3">
    <source>
        <dbReference type="SAM" id="MobiDB-lite"/>
    </source>
</evidence>
<feature type="region of interest" description="Disordered" evidence="3">
    <location>
        <begin position="476"/>
        <end position="518"/>
    </location>
</feature>
<feature type="coiled-coil region" evidence="2">
    <location>
        <begin position="929"/>
        <end position="956"/>
    </location>
</feature>
<accession>A0ABQ5FRL3</accession>